<evidence type="ECO:0000313" key="10">
    <source>
        <dbReference type="Proteomes" id="UP001501600"/>
    </source>
</evidence>
<sequence>MKPTLSALCVLASLISLAGCGTSPQAGLPPAQSPDAERARYIGTEHPFASEAVYFVVTDRFVDGDPGNNYPEESGWDRPLRWENGDTANVGYLGGDWQGILNNTDYIREMGFTSVWITPIVENPSEAFNGGTPITQGSIGTDRGKSGYHGYWGVNFYREDKHWGSQGLNFRQFTAAMREQGLGTVLDIVLNHGSPAYSMDPPQPLFGQLYDGQGDLVADHQNLAPQALDPEHNPLHAFFRNQPDLAQLADMDERKPEVMDYFVGAYLQWIEQGASAFRIDTVKHIDAASWGTFAARIREQHPEFFMFGEVYDYSAEGIAPYTYEPFGGMSVLDFPMKAALGEVFEQGRGFDTLLPTLKLEQRLYANPYELTTFYDNHDMPRLNADDNGFIDAHNWLFTARGIPVVYYGSEMGFMRGKAEHSGNRNYFGQERVEQARTHPIRQQLMAIARVRQATPALQRGVQLNLSFEQDTAAFYRVLQDGEQAQTALVLLNKGDEPAAFTVREYLQAGGWQEQLGGEWVTIEPGTVLETQVPAHGVKVFVRNGTVEGAALNAELARLMALRDGILVSGER</sequence>
<dbReference type="SUPFAM" id="SSF51011">
    <property type="entry name" value="Glycosyl hydrolase domain"/>
    <property type="match status" value="1"/>
</dbReference>
<evidence type="ECO:0000259" key="8">
    <source>
        <dbReference type="SMART" id="SM00642"/>
    </source>
</evidence>
<dbReference type="RefSeq" id="WP_345315139.1">
    <property type="nucleotide sequence ID" value="NZ_BAABLF010000001.1"/>
</dbReference>
<evidence type="ECO:0000256" key="4">
    <source>
        <dbReference type="ARBA" id="ARBA00022729"/>
    </source>
</evidence>
<comment type="similarity">
    <text evidence="2 5">Belongs to the glycosyl hydrolase 13 family.</text>
</comment>
<organism evidence="9 10">
    <name type="scientific">Ferrimonas gelatinilytica</name>
    <dbReference type="NCBI Taxonomy" id="1255257"/>
    <lineage>
        <taxon>Bacteria</taxon>
        <taxon>Pseudomonadati</taxon>
        <taxon>Pseudomonadota</taxon>
        <taxon>Gammaproteobacteria</taxon>
        <taxon>Alteromonadales</taxon>
        <taxon>Ferrimonadaceae</taxon>
        <taxon>Ferrimonas</taxon>
    </lineage>
</organism>
<evidence type="ECO:0000256" key="2">
    <source>
        <dbReference type="ARBA" id="ARBA00008061"/>
    </source>
</evidence>
<accession>A0ABP9RTP3</accession>
<dbReference type="CDD" id="cd11339">
    <property type="entry name" value="AmyAc_bac_CMD_like_2"/>
    <property type="match status" value="1"/>
</dbReference>
<name>A0ABP9RTP3_9GAMM</name>
<dbReference type="PRINTS" id="PR00110">
    <property type="entry name" value="ALPHAAMYLASE"/>
</dbReference>
<dbReference type="EC" id="3.2.1.1" evidence="6"/>
<feature type="domain" description="Glycosyl hydrolase family 13 catalytic" evidence="8">
    <location>
        <begin position="55"/>
        <end position="451"/>
    </location>
</feature>
<feature type="signal peptide" evidence="7">
    <location>
        <begin position="1"/>
        <end position="18"/>
    </location>
</feature>
<evidence type="ECO:0000256" key="3">
    <source>
        <dbReference type="ARBA" id="ARBA00022723"/>
    </source>
</evidence>
<evidence type="ECO:0000256" key="7">
    <source>
        <dbReference type="SAM" id="SignalP"/>
    </source>
</evidence>
<keyword evidence="6" id="KW-0326">Glycosidase</keyword>
<keyword evidence="10" id="KW-1185">Reference proteome</keyword>
<evidence type="ECO:0000256" key="1">
    <source>
        <dbReference type="ARBA" id="ARBA00001913"/>
    </source>
</evidence>
<proteinExistence type="inferred from homology"/>
<evidence type="ECO:0000256" key="5">
    <source>
        <dbReference type="RuleBase" id="RU003615"/>
    </source>
</evidence>
<dbReference type="Proteomes" id="UP001501600">
    <property type="component" value="Unassembled WGS sequence"/>
</dbReference>
<dbReference type="InterPro" id="IPR017853">
    <property type="entry name" value="GH"/>
</dbReference>
<dbReference type="PANTHER" id="PTHR10357">
    <property type="entry name" value="ALPHA-AMYLASE FAMILY MEMBER"/>
    <property type="match status" value="1"/>
</dbReference>
<evidence type="ECO:0000256" key="6">
    <source>
        <dbReference type="RuleBase" id="RU361134"/>
    </source>
</evidence>
<dbReference type="PANTHER" id="PTHR10357:SF215">
    <property type="entry name" value="ALPHA-AMYLASE 1"/>
    <property type="match status" value="1"/>
</dbReference>
<dbReference type="Pfam" id="PF00128">
    <property type="entry name" value="Alpha-amylase"/>
    <property type="match status" value="2"/>
</dbReference>
<dbReference type="EMBL" id="BAABLF010000001">
    <property type="protein sequence ID" value="GAA5186361.1"/>
    <property type="molecule type" value="Genomic_DNA"/>
</dbReference>
<dbReference type="InterPro" id="IPR006047">
    <property type="entry name" value="GH13_cat_dom"/>
</dbReference>
<keyword evidence="3" id="KW-0479">Metal-binding</keyword>
<feature type="chain" id="PRO_5045157346" description="Alpha-amylase" evidence="7">
    <location>
        <begin position="19"/>
        <end position="571"/>
    </location>
</feature>
<comment type="caution">
    <text evidence="9">The sequence shown here is derived from an EMBL/GenBank/DDBJ whole genome shotgun (WGS) entry which is preliminary data.</text>
</comment>
<dbReference type="SMART" id="SM00642">
    <property type="entry name" value="Aamy"/>
    <property type="match status" value="1"/>
</dbReference>
<evidence type="ECO:0000313" key="9">
    <source>
        <dbReference type="EMBL" id="GAA5186361.1"/>
    </source>
</evidence>
<dbReference type="InterPro" id="IPR006046">
    <property type="entry name" value="Alpha_amylase"/>
</dbReference>
<comment type="cofactor">
    <cofactor evidence="1">
        <name>Ca(2+)</name>
        <dbReference type="ChEBI" id="CHEBI:29108"/>
    </cofactor>
</comment>
<dbReference type="PROSITE" id="PS51257">
    <property type="entry name" value="PROKAR_LIPOPROTEIN"/>
    <property type="match status" value="1"/>
</dbReference>
<comment type="catalytic activity">
    <reaction evidence="6">
        <text>Endohydrolysis of (1-&gt;4)-alpha-D-glucosidic linkages in polysaccharides containing three or more (1-&gt;4)-alpha-linked D-glucose units.</text>
        <dbReference type="EC" id="3.2.1.1"/>
    </reaction>
</comment>
<keyword evidence="6" id="KW-0119">Carbohydrate metabolism</keyword>
<dbReference type="Gene3D" id="3.20.20.80">
    <property type="entry name" value="Glycosidases"/>
    <property type="match status" value="1"/>
</dbReference>
<dbReference type="SUPFAM" id="SSF51445">
    <property type="entry name" value="(Trans)glycosidases"/>
    <property type="match status" value="1"/>
</dbReference>
<keyword evidence="4 7" id="KW-0732">Signal</keyword>
<keyword evidence="6 9" id="KW-0378">Hydrolase</keyword>
<protein>
    <recommendedName>
        <fullName evidence="6">Alpha-amylase</fullName>
        <ecNumber evidence="6">3.2.1.1</ecNumber>
    </recommendedName>
</protein>
<gene>
    <name evidence="9" type="ORF">GCM10025772_01720</name>
</gene>
<reference evidence="10" key="1">
    <citation type="journal article" date="2019" name="Int. J. Syst. Evol. Microbiol.">
        <title>The Global Catalogue of Microorganisms (GCM) 10K type strain sequencing project: providing services to taxonomists for standard genome sequencing and annotation.</title>
        <authorList>
            <consortium name="The Broad Institute Genomics Platform"/>
            <consortium name="The Broad Institute Genome Sequencing Center for Infectious Disease"/>
            <person name="Wu L."/>
            <person name="Ma J."/>
        </authorList>
    </citation>
    <scope>NUCLEOTIDE SEQUENCE [LARGE SCALE GENOMIC DNA]</scope>
    <source>
        <strain evidence="10">JCM 18720</strain>
    </source>
</reference>
<dbReference type="GO" id="GO:0016787">
    <property type="term" value="F:hydrolase activity"/>
    <property type="evidence" value="ECO:0007669"/>
    <property type="project" value="UniProtKB-KW"/>
</dbReference>